<dbReference type="AlphaFoldDB" id="A0A9N7YN94"/>
<keyword evidence="3" id="KW-1185">Reference proteome</keyword>
<reference evidence="2" key="1">
    <citation type="submission" date="2020-03" db="EMBL/GenBank/DDBJ databases">
        <authorList>
            <person name="Weist P."/>
        </authorList>
    </citation>
    <scope>NUCLEOTIDE SEQUENCE</scope>
</reference>
<comment type="caution">
    <text evidence="2">The sequence shown here is derived from an EMBL/GenBank/DDBJ whole genome shotgun (WGS) entry which is preliminary data.</text>
</comment>
<evidence type="ECO:0000313" key="3">
    <source>
        <dbReference type="Proteomes" id="UP001153269"/>
    </source>
</evidence>
<protein>
    <submittedName>
        <fullName evidence="2">Uncharacterized protein</fullName>
    </submittedName>
</protein>
<evidence type="ECO:0000313" key="2">
    <source>
        <dbReference type="EMBL" id="CAB1438074.1"/>
    </source>
</evidence>
<name>A0A9N7YN94_PLEPL</name>
<evidence type="ECO:0000256" key="1">
    <source>
        <dbReference type="SAM" id="MobiDB-lite"/>
    </source>
</evidence>
<feature type="compositionally biased region" description="Pro residues" evidence="1">
    <location>
        <begin position="79"/>
        <end position="89"/>
    </location>
</feature>
<gene>
    <name evidence="2" type="ORF">PLEPLA_LOCUS26035</name>
</gene>
<dbReference type="EMBL" id="CADEAL010002112">
    <property type="protein sequence ID" value="CAB1438074.1"/>
    <property type="molecule type" value="Genomic_DNA"/>
</dbReference>
<sequence length="131" mass="14259">MNNAAGESPVRCVHNNTEISGVFRQEMVKRAEWWRPHQQSTWWGCAVANLLALCNCSKPPEERPGPTGQTIRLQEALGPPLPPNPNPHHFPPRPHESKSPSSPCQLTAGGKRGAWPRGVQEGLGGLKCGVC</sequence>
<proteinExistence type="predicted"/>
<organism evidence="2 3">
    <name type="scientific">Pleuronectes platessa</name>
    <name type="common">European plaice</name>
    <dbReference type="NCBI Taxonomy" id="8262"/>
    <lineage>
        <taxon>Eukaryota</taxon>
        <taxon>Metazoa</taxon>
        <taxon>Chordata</taxon>
        <taxon>Craniata</taxon>
        <taxon>Vertebrata</taxon>
        <taxon>Euteleostomi</taxon>
        <taxon>Actinopterygii</taxon>
        <taxon>Neopterygii</taxon>
        <taxon>Teleostei</taxon>
        <taxon>Neoteleostei</taxon>
        <taxon>Acanthomorphata</taxon>
        <taxon>Carangaria</taxon>
        <taxon>Pleuronectiformes</taxon>
        <taxon>Pleuronectoidei</taxon>
        <taxon>Pleuronectidae</taxon>
        <taxon>Pleuronectes</taxon>
    </lineage>
</organism>
<dbReference type="Proteomes" id="UP001153269">
    <property type="component" value="Unassembled WGS sequence"/>
</dbReference>
<accession>A0A9N7YN94</accession>
<feature type="region of interest" description="Disordered" evidence="1">
    <location>
        <begin position="58"/>
        <end position="124"/>
    </location>
</feature>